<reference evidence="11 12" key="1">
    <citation type="journal article" date="2023" name="Hortic Res">
        <title>Pangenome of water caltrop reveals structural variations and asymmetric subgenome divergence after allopolyploidization.</title>
        <authorList>
            <person name="Zhang X."/>
            <person name="Chen Y."/>
            <person name="Wang L."/>
            <person name="Yuan Y."/>
            <person name="Fang M."/>
            <person name="Shi L."/>
            <person name="Lu R."/>
            <person name="Comes H.P."/>
            <person name="Ma Y."/>
            <person name="Chen Y."/>
            <person name="Huang G."/>
            <person name="Zhou Y."/>
            <person name="Zheng Z."/>
            <person name="Qiu Y."/>
        </authorList>
    </citation>
    <scope>NUCLEOTIDE SEQUENCE [LARGE SCALE GENOMIC DNA]</scope>
    <source>
        <strain evidence="11">F231</strain>
    </source>
</reference>
<dbReference type="PROSITE" id="PS00434">
    <property type="entry name" value="HSF_DOMAIN"/>
    <property type="match status" value="1"/>
</dbReference>
<evidence type="ECO:0000256" key="5">
    <source>
        <dbReference type="ARBA" id="ARBA00023125"/>
    </source>
</evidence>
<dbReference type="GO" id="GO:0003700">
    <property type="term" value="F:DNA-binding transcription factor activity"/>
    <property type="evidence" value="ECO:0007669"/>
    <property type="project" value="InterPro"/>
</dbReference>
<keyword evidence="5" id="KW-0238">DNA-binding</keyword>
<evidence type="ECO:0000256" key="3">
    <source>
        <dbReference type="ARBA" id="ARBA00023015"/>
    </source>
</evidence>
<evidence type="ECO:0000313" key="11">
    <source>
        <dbReference type="EMBL" id="KAK4792745.1"/>
    </source>
</evidence>
<keyword evidence="2" id="KW-0597">Phosphoprotein</keyword>
<dbReference type="Pfam" id="PF00447">
    <property type="entry name" value="HSF_DNA-bind"/>
    <property type="match status" value="1"/>
</dbReference>
<dbReference type="FunFam" id="1.10.10.10:FF:000057">
    <property type="entry name" value="Heat shock transcription factor 1"/>
    <property type="match status" value="1"/>
</dbReference>
<dbReference type="InterPro" id="IPR000232">
    <property type="entry name" value="HSF_DNA-bd"/>
</dbReference>
<keyword evidence="6" id="KW-0804">Transcription</keyword>
<keyword evidence="7" id="KW-0539">Nucleus</keyword>
<dbReference type="SUPFAM" id="SSF46785">
    <property type="entry name" value="Winged helix' DNA-binding domain"/>
    <property type="match status" value="1"/>
</dbReference>
<organism evidence="11 12">
    <name type="scientific">Trapa natans</name>
    <name type="common">Water chestnut</name>
    <dbReference type="NCBI Taxonomy" id="22666"/>
    <lineage>
        <taxon>Eukaryota</taxon>
        <taxon>Viridiplantae</taxon>
        <taxon>Streptophyta</taxon>
        <taxon>Embryophyta</taxon>
        <taxon>Tracheophyta</taxon>
        <taxon>Spermatophyta</taxon>
        <taxon>Magnoliopsida</taxon>
        <taxon>eudicotyledons</taxon>
        <taxon>Gunneridae</taxon>
        <taxon>Pentapetalae</taxon>
        <taxon>rosids</taxon>
        <taxon>malvids</taxon>
        <taxon>Myrtales</taxon>
        <taxon>Lythraceae</taxon>
        <taxon>Trapa</taxon>
    </lineage>
</organism>
<keyword evidence="3" id="KW-0805">Transcription regulation</keyword>
<dbReference type="SMART" id="SM00415">
    <property type="entry name" value="HSF"/>
    <property type="match status" value="1"/>
</dbReference>
<dbReference type="GO" id="GO:0005634">
    <property type="term" value="C:nucleus"/>
    <property type="evidence" value="ECO:0007669"/>
    <property type="project" value="UniProtKB-SubCell"/>
</dbReference>
<dbReference type="GO" id="GO:0034605">
    <property type="term" value="P:cellular response to heat"/>
    <property type="evidence" value="ECO:0007669"/>
    <property type="project" value="TreeGrafter"/>
</dbReference>
<feature type="domain" description="HSF-type DNA-binding" evidence="10">
    <location>
        <begin position="113"/>
        <end position="137"/>
    </location>
</feature>
<proteinExistence type="inferred from homology"/>
<evidence type="ECO:0000256" key="9">
    <source>
        <dbReference type="SAM" id="Coils"/>
    </source>
</evidence>
<evidence type="ECO:0000256" key="6">
    <source>
        <dbReference type="ARBA" id="ARBA00023163"/>
    </source>
</evidence>
<dbReference type="EMBL" id="JAXQNO010000008">
    <property type="protein sequence ID" value="KAK4792745.1"/>
    <property type="molecule type" value="Genomic_DNA"/>
</dbReference>
<evidence type="ECO:0000256" key="4">
    <source>
        <dbReference type="ARBA" id="ARBA00023016"/>
    </source>
</evidence>
<dbReference type="InterPro" id="IPR036388">
    <property type="entry name" value="WH-like_DNA-bd_sf"/>
</dbReference>
<evidence type="ECO:0000256" key="2">
    <source>
        <dbReference type="ARBA" id="ARBA00022553"/>
    </source>
</evidence>
<dbReference type="GO" id="GO:0006357">
    <property type="term" value="P:regulation of transcription by RNA polymerase II"/>
    <property type="evidence" value="ECO:0007669"/>
    <property type="project" value="TreeGrafter"/>
</dbReference>
<comment type="subcellular location">
    <subcellularLocation>
        <location evidence="1">Nucleus</location>
    </subcellularLocation>
</comment>
<name>A0AAN7MAA0_TRANT</name>
<accession>A0AAN7MAA0</accession>
<comment type="similarity">
    <text evidence="8">Belongs to the HSF family. Class A subfamily.</text>
</comment>
<keyword evidence="4" id="KW-0346">Stress response</keyword>
<dbReference type="GO" id="GO:0000978">
    <property type="term" value="F:RNA polymerase II cis-regulatory region sequence-specific DNA binding"/>
    <property type="evidence" value="ECO:0007669"/>
    <property type="project" value="TreeGrafter"/>
</dbReference>
<gene>
    <name evidence="11" type="ORF">SAY86_023180</name>
</gene>
<protein>
    <recommendedName>
        <fullName evidence="10">HSF-type DNA-binding domain-containing protein</fullName>
    </recommendedName>
</protein>
<evidence type="ECO:0000256" key="8">
    <source>
        <dbReference type="ARBA" id="ARBA00061350"/>
    </source>
</evidence>
<evidence type="ECO:0000256" key="7">
    <source>
        <dbReference type="ARBA" id="ARBA00023242"/>
    </source>
</evidence>
<dbReference type="Proteomes" id="UP001346149">
    <property type="component" value="Unassembled WGS sequence"/>
</dbReference>
<dbReference type="PRINTS" id="PR00056">
    <property type="entry name" value="HSFDOMAIN"/>
</dbReference>
<dbReference type="InterPro" id="IPR036390">
    <property type="entry name" value="WH_DNA-bd_sf"/>
</dbReference>
<dbReference type="PANTHER" id="PTHR10015">
    <property type="entry name" value="HEAT SHOCK TRANSCRIPTION FACTOR"/>
    <property type="match status" value="1"/>
</dbReference>
<dbReference type="AlphaFoldDB" id="A0AAN7MAA0"/>
<evidence type="ECO:0000313" key="12">
    <source>
        <dbReference type="Proteomes" id="UP001346149"/>
    </source>
</evidence>
<dbReference type="PANTHER" id="PTHR10015:SF338">
    <property type="entry name" value="HEAT STRESS TRANSCRIPTION FACTOR A-2"/>
    <property type="match status" value="1"/>
</dbReference>
<keyword evidence="12" id="KW-1185">Reference proteome</keyword>
<dbReference type="Gene3D" id="1.10.10.10">
    <property type="entry name" value="Winged helix-like DNA-binding domain superfamily/Winged helix DNA-binding domain"/>
    <property type="match status" value="1"/>
</dbReference>
<keyword evidence="9" id="KW-0175">Coiled coil</keyword>
<comment type="caution">
    <text evidence="11">The sequence shown here is derived from an EMBL/GenBank/DDBJ whole genome shotgun (WGS) entry which is preliminary data.</text>
</comment>
<feature type="coiled-coil region" evidence="9">
    <location>
        <begin position="200"/>
        <end position="241"/>
    </location>
</feature>
<sequence length="395" mass="45105">MSLQDLIGQSMAYSCMATSFKNRMIGRGVVEFDGDMADMQRGMSIKLEEVSPPLPPPSQPRPIEGLNTAVPPPFLTKTFEMVEDPDTDPVVSWSAARNSFIVWDSHKFSTVLLPKYFKHSNFSSFIRQLNTYGFRKVDPDRWEFANEAFLGGQKHLLKNIKRRRHQNVPHHQNPTVQQHQHQGVAGPCLEIGQFGLDSDIEILKRDRDLLLSEVAKLRSQQQRSKVQISALEDRLRSTERKQQNTMSFLARALNNPSFLQNLMVRRGEVRGLEVRRKRRLTANSSNDNLQEEVATLVAQEQEQVDAIEKHIGSLLFRPEDLDPLQDTLLDELIGEDLLKDEPLSSREEDMLLQADDEDQEFDIKVEDLVADDDCTLWNEHLDDLADQTGYLGSSP</sequence>
<evidence type="ECO:0000259" key="10">
    <source>
        <dbReference type="PROSITE" id="PS00434"/>
    </source>
</evidence>
<evidence type="ECO:0000256" key="1">
    <source>
        <dbReference type="ARBA" id="ARBA00004123"/>
    </source>
</evidence>